<dbReference type="InterPro" id="IPR050570">
    <property type="entry name" value="Cell_wall_metabolism_enzyme"/>
</dbReference>
<dbReference type="Proteomes" id="UP001519362">
    <property type="component" value="Unassembled WGS sequence"/>
</dbReference>
<sequence>MSHFPDARETVDEACDCAPTTEEKKRLWGPVSRRGALTAGALSVVAAGTFGALSFSPFAFAATISYDPSDYPTWEDVESARSNESAKASEVSRIEALITQLRGAVAEAQAAAERASQEFYEAQQEYFESAFRAEELQGQADEEAERAAAAAAAAARVASQRVRAGGESTAFDLLFAESAGDADELLSKLGQMDKLAQRNESIYADAVAARDSAQHLTLLAEEARAERDRLQVIAEQKMEAARQAQAAAEQALADQQSYLGTLEAQLAALKDETSKTVEEYREGERQREAYEAEQRRLEQERREREERERLERERVERERREREERERREREERERENAPGPAPAPAPAPAPEPGPAAVPDPTRPAPSGWVRPSSGGVTSGYGWRTTQCGPSYCSSSFHAGIDLAAGCWSGIYAASAGTVDYAGWNGGYGNYIRINHGGGIGTGYAHIVEGGIQVWVGQQVSAGQLIAYEGNTGNSFGCHLHFECYVNGPTVNPADFMAQRGIWL</sequence>
<dbReference type="InterPro" id="IPR016047">
    <property type="entry name" value="M23ase_b-sheet_dom"/>
</dbReference>
<dbReference type="Pfam" id="PF01551">
    <property type="entry name" value="Peptidase_M23"/>
    <property type="match status" value="1"/>
</dbReference>
<accession>A0ABS4ZGJ6</accession>
<dbReference type="RefSeq" id="WP_165136478.1">
    <property type="nucleotide sequence ID" value="NZ_CP049253.1"/>
</dbReference>
<gene>
    <name evidence="4" type="ORF">JOF34_000985</name>
</gene>
<dbReference type="Gene3D" id="2.70.70.10">
    <property type="entry name" value="Glucose Permease (Domain IIA)"/>
    <property type="match status" value="1"/>
</dbReference>
<dbReference type="PANTHER" id="PTHR21666">
    <property type="entry name" value="PEPTIDASE-RELATED"/>
    <property type="match status" value="1"/>
</dbReference>
<dbReference type="InterPro" id="IPR006311">
    <property type="entry name" value="TAT_signal"/>
</dbReference>
<name>A0ABS4ZGJ6_9MICO</name>
<feature type="coiled-coil region" evidence="1">
    <location>
        <begin position="98"/>
        <end position="153"/>
    </location>
</feature>
<feature type="compositionally biased region" description="Pro residues" evidence="2">
    <location>
        <begin position="340"/>
        <end position="364"/>
    </location>
</feature>
<dbReference type="SUPFAM" id="SSF51261">
    <property type="entry name" value="Duplicated hybrid motif"/>
    <property type="match status" value="1"/>
</dbReference>
<keyword evidence="4" id="KW-0378">Hydrolase</keyword>
<dbReference type="PROSITE" id="PS51318">
    <property type="entry name" value="TAT"/>
    <property type="match status" value="1"/>
</dbReference>
<dbReference type="InterPro" id="IPR011055">
    <property type="entry name" value="Dup_hybrid_motif"/>
</dbReference>
<dbReference type="CDD" id="cd12797">
    <property type="entry name" value="M23_peptidase"/>
    <property type="match status" value="1"/>
</dbReference>
<dbReference type="GO" id="GO:0016787">
    <property type="term" value="F:hydrolase activity"/>
    <property type="evidence" value="ECO:0007669"/>
    <property type="project" value="UniProtKB-KW"/>
</dbReference>
<evidence type="ECO:0000313" key="5">
    <source>
        <dbReference type="Proteomes" id="UP001519362"/>
    </source>
</evidence>
<dbReference type="EMBL" id="JAGIOL010000001">
    <property type="protein sequence ID" value="MBP2436399.1"/>
    <property type="molecule type" value="Genomic_DNA"/>
</dbReference>
<feature type="compositionally biased region" description="Basic and acidic residues" evidence="2">
    <location>
        <begin position="272"/>
        <end position="337"/>
    </location>
</feature>
<evidence type="ECO:0000313" key="4">
    <source>
        <dbReference type="EMBL" id="MBP2436399.1"/>
    </source>
</evidence>
<feature type="region of interest" description="Disordered" evidence="2">
    <location>
        <begin position="272"/>
        <end position="376"/>
    </location>
</feature>
<evidence type="ECO:0000259" key="3">
    <source>
        <dbReference type="Pfam" id="PF01551"/>
    </source>
</evidence>
<keyword evidence="1" id="KW-0175">Coiled coil</keyword>
<evidence type="ECO:0000256" key="1">
    <source>
        <dbReference type="SAM" id="Coils"/>
    </source>
</evidence>
<organism evidence="4 5">
    <name type="scientific">Microbacterium amylolyticum</name>
    <dbReference type="NCBI Taxonomy" id="936337"/>
    <lineage>
        <taxon>Bacteria</taxon>
        <taxon>Bacillati</taxon>
        <taxon>Actinomycetota</taxon>
        <taxon>Actinomycetes</taxon>
        <taxon>Micrococcales</taxon>
        <taxon>Microbacteriaceae</taxon>
        <taxon>Microbacterium</taxon>
    </lineage>
</organism>
<reference evidence="4 5" key="1">
    <citation type="submission" date="2021-03" db="EMBL/GenBank/DDBJ databases">
        <title>Sequencing the genomes of 1000 actinobacteria strains.</title>
        <authorList>
            <person name="Klenk H.-P."/>
        </authorList>
    </citation>
    <scope>NUCLEOTIDE SEQUENCE [LARGE SCALE GENOMIC DNA]</scope>
    <source>
        <strain evidence="4 5">DSM 24221</strain>
    </source>
</reference>
<proteinExistence type="predicted"/>
<feature type="domain" description="M23ase beta-sheet core" evidence="3">
    <location>
        <begin position="397"/>
        <end position="493"/>
    </location>
</feature>
<dbReference type="PANTHER" id="PTHR21666:SF270">
    <property type="entry name" value="MUREIN HYDROLASE ACTIVATOR ENVC"/>
    <property type="match status" value="1"/>
</dbReference>
<comment type="caution">
    <text evidence="4">The sequence shown here is derived from an EMBL/GenBank/DDBJ whole genome shotgun (WGS) entry which is preliminary data.</text>
</comment>
<protein>
    <submittedName>
        <fullName evidence="4">Murein DD-endopeptidase MepM/ murein hydrolase activator NlpD</fullName>
    </submittedName>
</protein>
<evidence type="ECO:0000256" key="2">
    <source>
        <dbReference type="SAM" id="MobiDB-lite"/>
    </source>
</evidence>
<keyword evidence="5" id="KW-1185">Reference proteome</keyword>